<feature type="transmembrane region" description="Helical" evidence="6">
    <location>
        <begin position="717"/>
        <end position="744"/>
    </location>
</feature>
<reference evidence="9 10" key="1">
    <citation type="submission" date="2018-04" db="EMBL/GenBank/DDBJ databases">
        <authorList>
            <person name="Hagen T."/>
        </authorList>
    </citation>
    <scope>NUCLEOTIDE SEQUENCE [LARGE SCALE GENOMIC DNA]</scope>
    <source>
        <strain evidence="9 10">TPD7009</strain>
    </source>
</reference>
<feature type="transmembrane region" description="Helical" evidence="6">
    <location>
        <begin position="227"/>
        <end position="250"/>
    </location>
</feature>
<evidence type="ECO:0000256" key="4">
    <source>
        <dbReference type="ARBA" id="ARBA00022989"/>
    </source>
</evidence>
<name>A0AA92C4H7_RHIRH</name>
<feature type="transmembrane region" description="Helical" evidence="6">
    <location>
        <begin position="674"/>
        <end position="696"/>
    </location>
</feature>
<feature type="domain" description="MacB-like periplasmic core" evidence="8">
    <location>
        <begin position="449"/>
        <end position="618"/>
    </location>
</feature>
<dbReference type="PANTHER" id="PTHR30287">
    <property type="entry name" value="MEMBRANE COMPONENT OF PREDICTED ABC SUPERFAMILY METABOLITE UPTAKE TRANSPORTER"/>
    <property type="match status" value="1"/>
</dbReference>
<dbReference type="RefSeq" id="WP_116493541.1">
    <property type="nucleotide sequence ID" value="NZ_QDFR01000002.1"/>
</dbReference>
<dbReference type="Pfam" id="PF12704">
    <property type="entry name" value="MacB_PCD"/>
    <property type="match status" value="1"/>
</dbReference>
<dbReference type="Pfam" id="PF02687">
    <property type="entry name" value="FtsX"/>
    <property type="match status" value="2"/>
</dbReference>
<dbReference type="EMBL" id="QDFR01000002">
    <property type="protein sequence ID" value="PVE55298.1"/>
    <property type="molecule type" value="Genomic_DNA"/>
</dbReference>
<feature type="transmembrane region" description="Helical" evidence="6">
    <location>
        <begin position="397"/>
        <end position="421"/>
    </location>
</feature>
<feature type="transmembrane region" description="Helical" evidence="6">
    <location>
        <begin position="326"/>
        <end position="349"/>
    </location>
</feature>
<evidence type="ECO:0000256" key="5">
    <source>
        <dbReference type="ARBA" id="ARBA00023136"/>
    </source>
</evidence>
<comment type="caution">
    <text evidence="9">The sequence shown here is derived from an EMBL/GenBank/DDBJ whole genome shotgun (WGS) entry which is preliminary data.</text>
</comment>
<evidence type="ECO:0000313" key="10">
    <source>
        <dbReference type="Proteomes" id="UP000244335"/>
    </source>
</evidence>
<feature type="transmembrane region" description="Helical" evidence="6">
    <location>
        <begin position="370"/>
        <end position="391"/>
    </location>
</feature>
<feature type="domain" description="ABC3 transporter permease C-terminal" evidence="7">
    <location>
        <begin position="229"/>
        <end position="353"/>
    </location>
</feature>
<dbReference type="PANTHER" id="PTHR30287:SF2">
    <property type="entry name" value="BLL1001 PROTEIN"/>
    <property type="match status" value="1"/>
</dbReference>
<feature type="transmembrane region" description="Helical" evidence="6">
    <location>
        <begin position="270"/>
        <end position="297"/>
    </location>
</feature>
<dbReference type="AlphaFoldDB" id="A0AA92C4H7"/>
<feature type="domain" description="ABC3 transporter permease C-terminal" evidence="7">
    <location>
        <begin position="673"/>
        <end position="791"/>
    </location>
</feature>
<evidence type="ECO:0000256" key="1">
    <source>
        <dbReference type="ARBA" id="ARBA00004651"/>
    </source>
</evidence>
<evidence type="ECO:0000256" key="3">
    <source>
        <dbReference type="ARBA" id="ARBA00022692"/>
    </source>
</evidence>
<dbReference type="InterPro" id="IPR038766">
    <property type="entry name" value="Membrane_comp_ABC_pdt"/>
</dbReference>
<evidence type="ECO:0000259" key="7">
    <source>
        <dbReference type="Pfam" id="PF02687"/>
    </source>
</evidence>
<keyword evidence="3 6" id="KW-0812">Transmembrane</keyword>
<keyword evidence="4 6" id="KW-1133">Transmembrane helix</keyword>
<keyword evidence="2" id="KW-1003">Cell membrane</keyword>
<sequence length="802" mass="87037">MIWTVFHALISHWRYRPLQLVTLVLGIGLATALWSGVQAINAEARASYARSASIIEQGSLPRLVARDGGLIAPENFGALRRAGWNVSPVIEGDYRFTTVRIRLIGVDPLTMTGDGGPVQIAGSSDLVDFISDEGLLVVSPATAARLEGQTQIPLKISPDVPDDAAFVDIGLADRLLVRDGRLSRIVMAQNQRSGLPEVQTIAPELHLQAMEDRADMARLTDSFHLNLTAFGFLAFIVGLFIVYSATGLSFEQRRASFRTIRGLGVSLPMLTVLLLVEIMVLALLAGVIGVALGYVIASSLLPGVSSTLRGLYGASVPGSLQLRPEWWATGMGMALVGTLLSSIQSLWRVRRMPLLASSQPQAWGLSSARALRLQAIAGAGLLLIAVMVALFGKGLVAGFTVLGTLLLGAALLLPAFLSRALTWAQRRAKAALSVWFWADTRLQLPGLSLALMALLLALSANIGVGTMVSSFRMTFIGWLDQRLVSELYVTARNDEEAARLRAWLPQHADAVLPIFSAEGEVMGKPVQISGVADHATYRDHWPLLSEQPDAWDAVASGAGALINEQLWRGESLKLGETLRLVDGWTVRIVGVYSDYGNPRSQLMVGANALTTHYPQASKLRYGIRVEPARAAELKRRMVTELGLPEGNIIDQAAIKRQSRAVFEQTFTVTAALNILTLGVAGFAMFASLLTLSGARLPQLAPVWAMGIRRRNLAFFEVWRTLALWFITFIFAIPVGLALAWVLLAIVNVEAFGWKLPMMIFPLEWLRLGVIALIAALLSILLPVRRLASIDPADLLRVFANER</sequence>
<organism evidence="9 10">
    <name type="scientific">Rhizobium rhizogenes</name>
    <name type="common">Agrobacterium rhizogenes</name>
    <dbReference type="NCBI Taxonomy" id="359"/>
    <lineage>
        <taxon>Bacteria</taxon>
        <taxon>Pseudomonadati</taxon>
        <taxon>Pseudomonadota</taxon>
        <taxon>Alphaproteobacteria</taxon>
        <taxon>Hyphomicrobiales</taxon>
        <taxon>Rhizobiaceae</taxon>
        <taxon>Rhizobium/Agrobacterium group</taxon>
        <taxon>Rhizobium</taxon>
    </lineage>
</organism>
<evidence type="ECO:0000256" key="2">
    <source>
        <dbReference type="ARBA" id="ARBA00022475"/>
    </source>
</evidence>
<protein>
    <submittedName>
        <fullName evidence="9">ABC transporter permease</fullName>
    </submittedName>
</protein>
<evidence type="ECO:0000256" key="6">
    <source>
        <dbReference type="SAM" id="Phobius"/>
    </source>
</evidence>
<comment type="subcellular location">
    <subcellularLocation>
        <location evidence="1">Cell membrane</location>
        <topology evidence="1">Multi-pass membrane protein</topology>
    </subcellularLocation>
</comment>
<dbReference type="InterPro" id="IPR003838">
    <property type="entry name" value="ABC3_permease_C"/>
</dbReference>
<gene>
    <name evidence="9" type="ORF">DC430_08840</name>
</gene>
<proteinExistence type="predicted"/>
<evidence type="ECO:0000259" key="8">
    <source>
        <dbReference type="Pfam" id="PF12704"/>
    </source>
</evidence>
<feature type="transmembrane region" description="Helical" evidence="6">
    <location>
        <begin position="442"/>
        <end position="464"/>
    </location>
</feature>
<dbReference type="InterPro" id="IPR025857">
    <property type="entry name" value="MacB_PCD"/>
</dbReference>
<keyword evidence="5 6" id="KW-0472">Membrane</keyword>
<evidence type="ECO:0000313" key="9">
    <source>
        <dbReference type="EMBL" id="PVE55298.1"/>
    </source>
</evidence>
<feature type="transmembrane region" description="Helical" evidence="6">
    <location>
        <begin position="764"/>
        <end position="783"/>
    </location>
</feature>
<dbReference type="Proteomes" id="UP000244335">
    <property type="component" value="Unassembled WGS sequence"/>
</dbReference>
<accession>A0AA92C4H7</accession>
<dbReference type="GO" id="GO:0005886">
    <property type="term" value="C:plasma membrane"/>
    <property type="evidence" value="ECO:0007669"/>
    <property type="project" value="UniProtKB-SubCell"/>
</dbReference>